<proteinExistence type="predicted"/>
<feature type="region of interest" description="Disordered" evidence="1">
    <location>
        <begin position="76"/>
        <end position="106"/>
    </location>
</feature>
<evidence type="ECO:0000256" key="1">
    <source>
        <dbReference type="SAM" id="MobiDB-lite"/>
    </source>
</evidence>
<accession>A0AAD1SWY7</accession>
<gene>
    <name evidence="2" type="ORF">PECUL_23A035189</name>
</gene>
<organism evidence="2 3">
    <name type="scientific">Pelobates cultripes</name>
    <name type="common">Western spadefoot toad</name>
    <dbReference type="NCBI Taxonomy" id="61616"/>
    <lineage>
        <taxon>Eukaryota</taxon>
        <taxon>Metazoa</taxon>
        <taxon>Chordata</taxon>
        <taxon>Craniata</taxon>
        <taxon>Vertebrata</taxon>
        <taxon>Euteleostomi</taxon>
        <taxon>Amphibia</taxon>
        <taxon>Batrachia</taxon>
        <taxon>Anura</taxon>
        <taxon>Pelobatoidea</taxon>
        <taxon>Pelobatidae</taxon>
        <taxon>Pelobates</taxon>
    </lineage>
</organism>
<dbReference type="Proteomes" id="UP001295444">
    <property type="component" value="Chromosome 08"/>
</dbReference>
<evidence type="ECO:0000313" key="3">
    <source>
        <dbReference type="Proteomes" id="UP001295444"/>
    </source>
</evidence>
<evidence type="ECO:0000313" key="2">
    <source>
        <dbReference type="EMBL" id="CAH2312794.1"/>
    </source>
</evidence>
<protein>
    <submittedName>
        <fullName evidence="2">Uncharacterized protein</fullName>
    </submittedName>
</protein>
<feature type="compositionally biased region" description="Polar residues" evidence="1">
    <location>
        <begin position="91"/>
        <end position="103"/>
    </location>
</feature>
<reference evidence="2" key="1">
    <citation type="submission" date="2022-03" db="EMBL/GenBank/DDBJ databases">
        <authorList>
            <person name="Alioto T."/>
            <person name="Alioto T."/>
            <person name="Gomez Garrido J."/>
        </authorList>
    </citation>
    <scope>NUCLEOTIDE SEQUENCE</scope>
</reference>
<feature type="compositionally biased region" description="Basic residues" evidence="1">
    <location>
        <begin position="76"/>
        <end position="88"/>
    </location>
</feature>
<keyword evidence="3" id="KW-1185">Reference proteome</keyword>
<sequence length="145" mass="16430">MANALRKHPVTPWETKFNAEFDKICAAFWHRIATRAEQMQPSTTPALQLPLLRQPYTQGVSPGPVILTTVSMASARRRMVHRRRKSTTRRQQLATGKANSFSTRMRHSEGAQWILNQVRGRRDPPPQPDGLKPQRHCTILPCGVG</sequence>
<dbReference type="AlphaFoldDB" id="A0AAD1SWY7"/>
<name>A0AAD1SWY7_PELCU</name>
<dbReference type="EMBL" id="OW240919">
    <property type="protein sequence ID" value="CAH2312794.1"/>
    <property type="molecule type" value="Genomic_DNA"/>
</dbReference>